<keyword evidence="1" id="KW-0472">Membrane</keyword>
<proteinExistence type="predicted"/>
<sequence length="92" mass="10116">MADNKTEYKTNMFINLILKYVLEGAIIAVCAYYIPVFFKNSLRKPTLNEIFSIALTASLTMLLLDSFAEKVATGARIGAGFGIGNNLLNTTF</sequence>
<dbReference type="EMBL" id="MN739895">
    <property type="protein sequence ID" value="QHT76326.1"/>
    <property type="molecule type" value="Genomic_DNA"/>
</dbReference>
<reference evidence="2" key="1">
    <citation type="journal article" date="2020" name="Nature">
        <title>Giant virus diversity and host interactions through global metagenomics.</title>
        <authorList>
            <person name="Schulz F."/>
            <person name="Roux S."/>
            <person name="Paez-Espino D."/>
            <person name="Jungbluth S."/>
            <person name="Walsh D.A."/>
            <person name="Denef V.J."/>
            <person name="McMahon K.D."/>
            <person name="Konstantinidis K.T."/>
            <person name="Eloe-Fadrosh E.A."/>
            <person name="Kyrpides N.C."/>
            <person name="Woyke T."/>
        </authorList>
    </citation>
    <scope>NUCLEOTIDE SEQUENCE</scope>
    <source>
        <strain evidence="2">GVMAG-M-3300023179-73</strain>
    </source>
</reference>
<name>A0A6C0H7Y3_9ZZZZ</name>
<accession>A0A6C0H7Y3</accession>
<keyword evidence="1" id="KW-1133">Transmembrane helix</keyword>
<feature type="transmembrane region" description="Helical" evidence="1">
    <location>
        <begin position="50"/>
        <end position="68"/>
    </location>
</feature>
<evidence type="ECO:0000256" key="1">
    <source>
        <dbReference type="SAM" id="Phobius"/>
    </source>
</evidence>
<evidence type="ECO:0000313" key="2">
    <source>
        <dbReference type="EMBL" id="QHT76326.1"/>
    </source>
</evidence>
<keyword evidence="1" id="KW-0812">Transmembrane</keyword>
<protein>
    <submittedName>
        <fullName evidence="2">Uncharacterized protein</fullName>
    </submittedName>
</protein>
<feature type="transmembrane region" description="Helical" evidence="1">
    <location>
        <begin position="20"/>
        <end position="38"/>
    </location>
</feature>
<dbReference type="AlphaFoldDB" id="A0A6C0H7Y3"/>
<organism evidence="2">
    <name type="scientific">viral metagenome</name>
    <dbReference type="NCBI Taxonomy" id="1070528"/>
    <lineage>
        <taxon>unclassified sequences</taxon>
        <taxon>metagenomes</taxon>
        <taxon>organismal metagenomes</taxon>
    </lineage>
</organism>